<dbReference type="Proteomes" id="UP000886653">
    <property type="component" value="Unassembled WGS sequence"/>
</dbReference>
<evidence type="ECO:0000256" key="1">
    <source>
        <dbReference type="SAM" id="MobiDB-lite"/>
    </source>
</evidence>
<proteinExistence type="predicted"/>
<reference evidence="2" key="1">
    <citation type="submission" date="2013-11" db="EMBL/GenBank/DDBJ databases">
        <title>Genome sequence of the fusiform rust pathogen reveals effectors for host alternation and coevolution with pine.</title>
        <authorList>
            <consortium name="DOE Joint Genome Institute"/>
            <person name="Smith K."/>
            <person name="Pendleton A."/>
            <person name="Kubisiak T."/>
            <person name="Anderson C."/>
            <person name="Salamov A."/>
            <person name="Aerts A."/>
            <person name="Riley R."/>
            <person name="Clum A."/>
            <person name="Lindquist E."/>
            <person name="Ence D."/>
            <person name="Campbell M."/>
            <person name="Kronenberg Z."/>
            <person name="Feau N."/>
            <person name="Dhillon B."/>
            <person name="Hamelin R."/>
            <person name="Burleigh J."/>
            <person name="Smith J."/>
            <person name="Yandell M."/>
            <person name="Nelson C."/>
            <person name="Grigoriev I."/>
            <person name="Davis J."/>
        </authorList>
    </citation>
    <scope>NUCLEOTIDE SEQUENCE</scope>
    <source>
        <strain evidence="2">G11</strain>
    </source>
</reference>
<organism evidence="2 3">
    <name type="scientific">Cronartium quercuum f. sp. fusiforme G11</name>
    <dbReference type="NCBI Taxonomy" id="708437"/>
    <lineage>
        <taxon>Eukaryota</taxon>
        <taxon>Fungi</taxon>
        <taxon>Dikarya</taxon>
        <taxon>Basidiomycota</taxon>
        <taxon>Pucciniomycotina</taxon>
        <taxon>Pucciniomycetes</taxon>
        <taxon>Pucciniales</taxon>
        <taxon>Coleosporiaceae</taxon>
        <taxon>Cronartium</taxon>
    </lineage>
</organism>
<sequence length="198" mass="22678">MGYLIDTGQGSHQMTSSSNIDPFATLKELLRNHESKDFHKFMICIRFTYAAYLRRRNGKINPKVSWVEVVNRVKEFQSVRGDVFPKNSKAARVEFLLSLYSPTNPFNFNSLEDAESLGLESRSMLSLRVAVGRFRLATRERWLRVQQLRDVSDTYADILPEKLPLFIKSVEEALKSSEESLPPRFLSSSNISPLASTR</sequence>
<evidence type="ECO:0000313" key="2">
    <source>
        <dbReference type="EMBL" id="KAG0151127.1"/>
    </source>
</evidence>
<comment type="caution">
    <text evidence="2">The sequence shown here is derived from an EMBL/GenBank/DDBJ whole genome shotgun (WGS) entry which is preliminary data.</text>
</comment>
<protein>
    <submittedName>
        <fullName evidence="2">Uncharacterized protein</fullName>
    </submittedName>
</protein>
<name>A0A9P6NVG2_9BASI</name>
<accession>A0A9P6NVG2</accession>
<feature type="compositionally biased region" description="Polar residues" evidence="1">
    <location>
        <begin position="186"/>
        <end position="198"/>
    </location>
</feature>
<dbReference type="AlphaFoldDB" id="A0A9P6NVG2"/>
<gene>
    <name evidence="2" type="ORF">CROQUDRAFT_602246</name>
</gene>
<evidence type="ECO:0000313" key="3">
    <source>
        <dbReference type="Proteomes" id="UP000886653"/>
    </source>
</evidence>
<feature type="region of interest" description="Disordered" evidence="1">
    <location>
        <begin position="177"/>
        <end position="198"/>
    </location>
</feature>
<dbReference type="EMBL" id="MU167215">
    <property type="protein sequence ID" value="KAG0151127.1"/>
    <property type="molecule type" value="Genomic_DNA"/>
</dbReference>
<keyword evidence="3" id="KW-1185">Reference proteome</keyword>